<reference evidence="2 3" key="2">
    <citation type="submission" date="2019-08" db="EMBL/GenBank/DDBJ databases">
        <authorList>
            <person name="Henke P."/>
        </authorList>
    </citation>
    <scope>NUCLEOTIDE SEQUENCE [LARGE SCALE GENOMIC DNA]</scope>
    <source>
        <strain evidence="2">Phe10_nw2017</strain>
    </source>
</reference>
<name>A0A5C6M604_9PLAN</name>
<dbReference type="InterPro" id="IPR042215">
    <property type="entry name" value="CarD-like_C"/>
</dbReference>
<dbReference type="Pfam" id="PF21095">
    <property type="entry name" value="CarD_C"/>
    <property type="match status" value="1"/>
</dbReference>
<dbReference type="EMBL" id="SRHE01000667">
    <property type="protein sequence ID" value="TWW08441.1"/>
    <property type="molecule type" value="Genomic_DNA"/>
</dbReference>
<dbReference type="AlphaFoldDB" id="A0A5C6M604"/>
<evidence type="ECO:0000313" key="3">
    <source>
        <dbReference type="Proteomes" id="UP000321083"/>
    </source>
</evidence>
<dbReference type="InterPro" id="IPR048792">
    <property type="entry name" value="CarD_C"/>
</dbReference>
<keyword evidence="3" id="KW-1185">Reference proteome</keyword>
<feature type="domain" description="CarD C-terminal" evidence="1">
    <location>
        <begin position="3"/>
        <end position="42"/>
    </location>
</feature>
<dbReference type="Gene3D" id="1.20.58.1290">
    <property type="entry name" value="CarD-like, C-terminal domain"/>
    <property type="match status" value="1"/>
</dbReference>
<gene>
    <name evidence="2" type="ORF">E3A20_24280</name>
</gene>
<protein>
    <recommendedName>
        <fullName evidence="1">CarD C-terminal domain-containing protein</fullName>
    </recommendedName>
</protein>
<comment type="caution">
    <text evidence="2">The sequence shown here is derived from an EMBL/GenBank/DDBJ whole genome shotgun (WGS) entry which is preliminary data.</text>
</comment>
<sequence length="49" mass="5301">SLRGDKDLSYGEKKMMDKALAMLVAEISAAASRETGDVESELSQLLMPN</sequence>
<evidence type="ECO:0000313" key="2">
    <source>
        <dbReference type="EMBL" id="TWW08441.1"/>
    </source>
</evidence>
<evidence type="ECO:0000259" key="1">
    <source>
        <dbReference type="Pfam" id="PF21095"/>
    </source>
</evidence>
<reference evidence="2 3" key="1">
    <citation type="submission" date="2019-08" db="EMBL/GenBank/DDBJ databases">
        <title>100 year-old enigma solved: identification of Planctomyces bekefii, the type genus and species of the phylum Planctomycetes.</title>
        <authorList>
            <person name="Svetlana D.N."/>
            <person name="Overmann J."/>
        </authorList>
    </citation>
    <scope>NUCLEOTIDE SEQUENCE [LARGE SCALE GENOMIC DNA]</scope>
    <source>
        <strain evidence="2">Phe10_nw2017</strain>
    </source>
</reference>
<proteinExistence type="predicted"/>
<accession>A0A5C6M604</accession>
<dbReference type="Proteomes" id="UP000321083">
    <property type="component" value="Unassembled WGS sequence"/>
</dbReference>
<organism evidence="2 3">
    <name type="scientific">Planctomyces bekefii</name>
    <dbReference type="NCBI Taxonomy" id="1653850"/>
    <lineage>
        <taxon>Bacteria</taxon>
        <taxon>Pseudomonadati</taxon>
        <taxon>Planctomycetota</taxon>
        <taxon>Planctomycetia</taxon>
        <taxon>Planctomycetales</taxon>
        <taxon>Planctomycetaceae</taxon>
        <taxon>Planctomyces</taxon>
    </lineage>
</organism>
<feature type="non-terminal residue" evidence="2">
    <location>
        <position position="1"/>
    </location>
</feature>